<dbReference type="EMBL" id="QGGW01000004">
    <property type="protein sequence ID" value="PWK60378.1"/>
    <property type="molecule type" value="Genomic_DNA"/>
</dbReference>
<protein>
    <submittedName>
        <fullName evidence="2">Uncharacterized protein</fullName>
    </submittedName>
</protein>
<dbReference type="OrthoDB" id="7875861at2"/>
<keyword evidence="3" id="KW-1185">Reference proteome</keyword>
<keyword evidence="1" id="KW-0472">Membrane</keyword>
<proteinExistence type="predicted"/>
<dbReference type="RefSeq" id="WP_109667602.1">
    <property type="nucleotide sequence ID" value="NZ_QGGW01000004.1"/>
</dbReference>
<keyword evidence="1" id="KW-1133">Transmembrane helix</keyword>
<gene>
    <name evidence="2" type="ORF">C7455_10414</name>
</gene>
<dbReference type="Proteomes" id="UP000245708">
    <property type="component" value="Unassembled WGS sequence"/>
</dbReference>
<organism evidence="2 3">
    <name type="scientific">Roseicyclus mahoneyensis</name>
    <dbReference type="NCBI Taxonomy" id="164332"/>
    <lineage>
        <taxon>Bacteria</taxon>
        <taxon>Pseudomonadati</taxon>
        <taxon>Pseudomonadota</taxon>
        <taxon>Alphaproteobacteria</taxon>
        <taxon>Rhodobacterales</taxon>
        <taxon>Roseobacteraceae</taxon>
        <taxon>Roseicyclus</taxon>
    </lineage>
</organism>
<dbReference type="AlphaFoldDB" id="A0A316GK69"/>
<reference evidence="2 3" key="1">
    <citation type="submission" date="2018-05" db="EMBL/GenBank/DDBJ databases">
        <title>Genomic Encyclopedia of Type Strains, Phase IV (KMG-IV): sequencing the most valuable type-strain genomes for metagenomic binning, comparative biology and taxonomic classification.</title>
        <authorList>
            <person name="Goeker M."/>
        </authorList>
    </citation>
    <scope>NUCLEOTIDE SEQUENCE [LARGE SCALE GENOMIC DNA]</scope>
    <source>
        <strain evidence="2 3">DSM 16097</strain>
    </source>
</reference>
<comment type="caution">
    <text evidence="2">The sequence shown here is derived from an EMBL/GenBank/DDBJ whole genome shotgun (WGS) entry which is preliminary data.</text>
</comment>
<name>A0A316GK69_9RHOB</name>
<evidence type="ECO:0000313" key="3">
    <source>
        <dbReference type="Proteomes" id="UP000245708"/>
    </source>
</evidence>
<accession>A0A316GK69</accession>
<sequence length="72" mass="7849">MARAAPCKTCQRLRLYLTVALPLVAMIYLQPDGAVRLATWLPSPTVIGWGIIVVGVVGFALKLRAWRRGGDT</sequence>
<feature type="transmembrane region" description="Helical" evidence="1">
    <location>
        <begin position="41"/>
        <end position="61"/>
    </location>
</feature>
<keyword evidence="1" id="KW-0812">Transmembrane</keyword>
<evidence type="ECO:0000256" key="1">
    <source>
        <dbReference type="SAM" id="Phobius"/>
    </source>
</evidence>
<evidence type="ECO:0000313" key="2">
    <source>
        <dbReference type="EMBL" id="PWK60378.1"/>
    </source>
</evidence>
<feature type="transmembrane region" description="Helical" evidence="1">
    <location>
        <begin position="12"/>
        <end position="29"/>
    </location>
</feature>